<dbReference type="Proteomes" id="UP000095085">
    <property type="component" value="Unassembled WGS sequence"/>
</dbReference>
<evidence type="ECO:0000256" key="8">
    <source>
        <dbReference type="RuleBase" id="RU366003"/>
    </source>
</evidence>
<dbReference type="InterPro" id="IPR004013">
    <property type="entry name" value="PHP_dom"/>
</dbReference>
<proteinExistence type="inferred from homology"/>
<dbReference type="NCBIfam" id="TIGR01856">
    <property type="entry name" value="hisJ_fam"/>
    <property type="match status" value="1"/>
</dbReference>
<dbReference type="PANTHER" id="PTHR21039">
    <property type="entry name" value="HISTIDINOL PHOSPHATASE-RELATED"/>
    <property type="match status" value="1"/>
</dbReference>
<dbReference type="OrthoDB" id="5957391at2759"/>
<dbReference type="EMBL" id="KV454539">
    <property type="protein sequence ID" value="ODV69014.1"/>
    <property type="molecule type" value="Genomic_DNA"/>
</dbReference>
<organism evidence="10 11">
    <name type="scientific">Hyphopichia burtonii NRRL Y-1933</name>
    <dbReference type="NCBI Taxonomy" id="984485"/>
    <lineage>
        <taxon>Eukaryota</taxon>
        <taxon>Fungi</taxon>
        <taxon>Dikarya</taxon>
        <taxon>Ascomycota</taxon>
        <taxon>Saccharomycotina</taxon>
        <taxon>Pichiomycetes</taxon>
        <taxon>Debaryomycetaceae</taxon>
        <taxon>Hyphopichia</taxon>
    </lineage>
</organism>
<dbReference type="EC" id="3.1.3.15" evidence="3 8"/>
<dbReference type="GO" id="GO:0005737">
    <property type="term" value="C:cytoplasm"/>
    <property type="evidence" value="ECO:0007669"/>
    <property type="project" value="TreeGrafter"/>
</dbReference>
<dbReference type="UniPathway" id="UPA00031">
    <property type="reaction ID" value="UER00013"/>
</dbReference>
<dbReference type="PANTHER" id="PTHR21039:SF0">
    <property type="entry name" value="HISTIDINOL-PHOSPHATASE"/>
    <property type="match status" value="1"/>
</dbReference>
<evidence type="ECO:0000313" key="10">
    <source>
        <dbReference type="EMBL" id="ODV69014.1"/>
    </source>
</evidence>
<evidence type="ECO:0000256" key="5">
    <source>
        <dbReference type="ARBA" id="ARBA00022801"/>
    </source>
</evidence>
<name>A0A1E4RP14_9ASCO</name>
<feature type="domain" description="PHP" evidence="9">
    <location>
        <begin position="26"/>
        <end position="189"/>
    </location>
</feature>
<evidence type="ECO:0000256" key="6">
    <source>
        <dbReference type="ARBA" id="ARBA00023102"/>
    </source>
</evidence>
<dbReference type="RefSeq" id="XP_020078081.1">
    <property type="nucleotide sequence ID" value="XM_020220063.1"/>
</dbReference>
<evidence type="ECO:0000256" key="2">
    <source>
        <dbReference type="ARBA" id="ARBA00009152"/>
    </source>
</evidence>
<evidence type="ECO:0000256" key="3">
    <source>
        <dbReference type="ARBA" id="ARBA00013085"/>
    </source>
</evidence>
<dbReference type="AlphaFoldDB" id="A0A1E4RP14"/>
<comment type="catalytic activity">
    <reaction evidence="7 8">
        <text>L-histidinol phosphate + H2O = L-histidinol + phosphate</text>
        <dbReference type="Rhea" id="RHEA:14465"/>
        <dbReference type="ChEBI" id="CHEBI:15377"/>
        <dbReference type="ChEBI" id="CHEBI:43474"/>
        <dbReference type="ChEBI" id="CHEBI:57699"/>
        <dbReference type="ChEBI" id="CHEBI:57980"/>
        <dbReference type="EC" id="3.1.3.15"/>
    </reaction>
</comment>
<dbReference type="GO" id="GO:0004401">
    <property type="term" value="F:histidinol-phosphatase activity"/>
    <property type="evidence" value="ECO:0007669"/>
    <property type="project" value="UniProtKB-UniRule"/>
</dbReference>
<comment type="similarity">
    <text evidence="2 8">Belongs to the PHP hydrolase family. HisK subfamily.</text>
</comment>
<evidence type="ECO:0000313" key="11">
    <source>
        <dbReference type="Proteomes" id="UP000095085"/>
    </source>
</evidence>
<dbReference type="InterPro" id="IPR016195">
    <property type="entry name" value="Pol/histidinol_Pase-like"/>
</dbReference>
<dbReference type="SUPFAM" id="SSF89550">
    <property type="entry name" value="PHP domain-like"/>
    <property type="match status" value="1"/>
</dbReference>
<accession>A0A1E4RP14</accession>
<sequence>MPRLSNDFLYPEEIEKGYKKEDLLQNFRNYIEHATRVQKEYNSKSGVKLLVGFEIEGLDDEHISFSDEILSQYPINMTVGSVHYLHKIPIDFSAELWLEARDQSKDKTARGLYKDYFDLQFEVISRLKPNVIGHFDLIRLFEPKDEIDPTTGIKIRDINLEKDWPEVWEGIVKNIKFAVNYGALFELNSAAIRKGWDSPYPKKDISLIIKGNGGRFCLSDDSHGLKQVGLNFHKVRDYVVNELKLLDIYYLDLDKGRTVVKLISIDEFEKSNFWQQYENLP</sequence>
<keyword evidence="4 8" id="KW-0028">Amino-acid biosynthesis</keyword>
<dbReference type="Pfam" id="PF02811">
    <property type="entry name" value="PHP"/>
    <property type="match status" value="1"/>
</dbReference>
<dbReference type="GO" id="GO:0000105">
    <property type="term" value="P:L-histidine biosynthetic process"/>
    <property type="evidence" value="ECO:0007669"/>
    <property type="project" value="UniProtKB-UniRule"/>
</dbReference>
<evidence type="ECO:0000256" key="4">
    <source>
        <dbReference type="ARBA" id="ARBA00022605"/>
    </source>
</evidence>
<comment type="pathway">
    <text evidence="1 8">Amino-acid biosynthesis; L-histidine biosynthesis; L-histidine from 5-phospho-alpha-D-ribose 1-diphosphate: step 8/9.</text>
</comment>
<evidence type="ECO:0000256" key="7">
    <source>
        <dbReference type="ARBA" id="ARBA00049158"/>
    </source>
</evidence>
<keyword evidence="6 8" id="KW-0368">Histidine biosynthesis</keyword>
<keyword evidence="11" id="KW-1185">Reference proteome</keyword>
<dbReference type="GeneID" id="30994613"/>
<evidence type="ECO:0000259" key="9">
    <source>
        <dbReference type="Pfam" id="PF02811"/>
    </source>
</evidence>
<gene>
    <name evidence="10" type="ORF">HYPBUDRAFT_147533</name>
</gene>
<dbReference type="Gene3D" id="3.20.20.140">
    <property type="entry name" value="Metal-dependent hydrolases"/>
    <property type="match status" value="1"/>
</dbReference>
<dbReference type="InterPro" id="IPR010140">
    <property type="entry name" value="Histidinol_P_phosphatase_HisJ"/>
</dbReference>
<evidence type="ECO:0000256" key="1">
    <source>
        <dbReference type="ARBA" id="ARBA00004970"/>
    </source>
</evidence>
<protein>
    <recommendedName>
        <fullName evidence="3 8">Histidinol-phosphatase</fullName>
        <shortName evidence="8">HolPase</shortName>
        <ecNumber evidence="3 8">3.1.3.15</ecNumber>
    </recommendedName>
</protein>
<reference evidence="11" key="1">
    <citation type="submission" date="2016-05" db="EMBL/GenBank/DDBJ databases">
        <title>Comparative genomics of biotechnologically important yeasts.</title>
        <authorList>
            <consortium name="DOE Joint Genome Institute"/>
            <person name="Riley R."/>
            <person name="Haridas S."/>
            <person name="Wolfe K.H."/>
            <person name="Lopes M.R."/>
            <person name="Hittinger C.T."/>
            <person name="Goker M."/>
            <person name="Salamov A."/>
            <person name="Wisecaver J."/>
            <person name="Long T.M."/>
            <person name="Aerts A.L."/>
            <person name="Barry K."/>
            <person name="Choi C."/>
            <person name="Clum A."/>
            <person name="Coughlan A.Y."/>
            <person name="Deshpande S."/>
            <person name="Douglass A.P."/>
            <person name="Hanson S.J."/>
            <person name="Klenk H.-P."/>
            <person name="Labutti K."/>
            <person name="Lapidus A."/>
            <person name="Lindquist E."/>
            <person name="Lipzen A."/>
            <person name="Meier-Kolthoff J.P."/>
            <person name="Ohm R.A."/>
            <person name="Otillar R.P."/>
            <person name="Pangilinan J."/>
            <person name="Peng Y."/>
            <person name="Rokas A."/>
            <person name="Rosa C.A."/>
            <person name="Scheuner C."/>
            <person name="Sibirny A.A."/>
            <person name="Slot J.C."/>
            <person name="Stielow J.B."/>
            <person name="Sun H."/>
            <person name="Kurtzman C.P."/>
            <person name="Blackwell M."/>
            <person name="Grigoriev I.V."/>
            <person name="Jeffries T.W."/>
        </authorList>
    </citation>
    <scope>NUCLEOTIDE SEQUENCE [LARGE SCALE GENOMIC DNA]</scope>
    <source>
        <strain evidence="11">NRRL Y-1933</strain>
    </source>
</reference>
<dbReference type="STRING" id="984485.A0A1E4RP14"/>
<keyword evidence="5 8" id="KW-0378">Hydrolase</keyword>